<evidence type="ECO:0000256" key="1">
    <source>
        <dbReference type="SAM" id="SignalP"/>
    </source>
</evidence>
<reference evidence="3" key="1">
    <citation type="submission" date="2016-10" db="EMBL/GenBank/DDBJ databases">
        <authorList>
            <person name="Varghese N."/>
            <person name="Submissions S."/>
        </authorList>
    </citation>
    <scope>NUCLEOTIDE SEQUENCE [LARGE SCALE GENOMIC DNA]</scope>
    <source>
        <strain evidence="3">DSM 24729</strain>
    </source>
</reference>
<keyword evidence="1" id="KW-0732">Signal</keyword>
<dbReference type="eggNOG" id="ENOG5033ZE3">
    <property type="taxonomic scope" value="Bacteria"/>
</dbReference>
<sequence>MAMKIPSYKILFAITLLAFFVSCTDKVKETVTKKSEMLPNGMHLTIEKTDIKKTSFGIFTNHNYGTSHRFKYRVAVDQGSIEWDFGVGEPKHFLFCDKGIYIHYLNENSYTEEARDTINDTIEEVRVTKIESQYQKYIDERYLFKLFGDAYWVDVTEEEYARNKSLCSEQAIPNDNELTIDAVE</sequence>
<proteinExistence type="predicted"/>
<keyword evidence="3" id="KW-1185">Reference proteome</keyword>
<name>A0A1G7FBD2_9FLAO</name>
<dbReference type="PROSITE" id="PS51257">
    <property type="entry name" value="PROKAR_LIPOPROTEIN"/>
    <property type="match status" value="1"/>
</dbReference>
<gene>
    <name evidence="2" type="ORF">SAMN04487992_103154</name>
</gene>
<dbReference type="AlphaFoldDB" id="A0A1G7FBD2"/>
<feature type="signal peptide" evidence="1">
    <location>
        <begin position="1"/>
        <end position="23"/>
    </location>
</feature>
<organism evidence="2 3">
    <name type="scientific">Cellulophaga baltica</name>
    <dbReference type="NCBI Taxonomy" id="76594"/>
    <lineage>
        <taxon>Bacteria</taxon>
        <taxon>Pseudomonadati</taxon>
        <taxon>Bacteroidota</taxon>
        <taxon>Flavobacteriia</taxon>
        <taxon>Flavobacteriales</taxon>
        <taxon>Flavobacteriaceae</taxon>
        <taxon>Cellulophaga</taxon>
    </lineage>
</organism>
<evidence type="ECO:0000313" key="2">
    <source>
        <dbReference type="EMBL" id="SDE73164.1"/>
    </source>
</evidence>
<feature type="chain" id="PRO_5010373935" evidence="1">
    <location>
        <begin position="24"/>
        <end position="184"/>
    </location>
</feature>
<dbReference type="EMBL" id="FNBD01000003">
    <property type="protein sequence ID" value="SDE73164.1"/>
    <property type="molecule type" value="Genomic_DNA"/>
</dbReference>
<evidence type="ECO:0000313" key="3">
    <source>
        <dbReference type="Proteomes" id="UP000182114"/>
    </source>
</evidence>
<accession>A0A1G7FBD2</accession>
<protein>
    <submittedName>
        <fullName evidence="2">Uncharacterized protein</fullName>
    </submittedName>
</protein>
<dbReference type="Proteomes" id="UP000182114">
    <property type="component" value="Unassembled WGS sequence"/>
</dbReference>